<sequence>MTELLDATDSQTAMIADLVGSVRAVEETIARLSAVRDGMLAVAARVAVDIARQAAHPDHGDMALRAVAAEIGAAVRASDRTIERRMDEASWAVERFAEVWAAQGAGRISAAHVRVIVDAGAHLDDPADRARYAARAVEAAVVESPNRLRRVARRIAEQYQARTVTERHRDARELRRVWVKDLDDGMAELGMLGPAVLVHGIHDRLTRMARTITVENGRARKAAKGTAPDIDSPTDTDRDSDTRTTDQLRADLLADIALTGAPTGHDTEAGLLGEIRARVEVTVPVFTLMDDDNGGHNGGSASGAPPAELDGRSPIDTRTARLLAGDATGWERVLTHPITGALLAVDRYRPSDQLTRHLRARDQRCRFPGCNIAARRCDIEHTHAASDGGETCATNLAHLCRRHHTLKHHSLWRVQHRRPREDDVGLHLVGGGADQTIRTTGDLVWTSPTGTTYIDRPPEQNTVRFTDSR</sequence>
<evidence type="ECO:0000313" key="3">
    <source>
        <dbReference type="EMBL" id="UPL13194.1"/>
    </source>
</evidence>
<dbReference type="Proteomes" id="UP000831963">
    <property type="component" value="Chromosome"/>
</dbReference>
<keyword evidence="3" id="KW-0255">Endonuclease</keyword>
<dbReference type="Pfam" id="PF02720">
    <property type="entry name" value="DUF222"/>
    <property type="match status" value="1"/>
</dbReference>
<evidence type="ECO:0000256" key="1">
    <source>
        <dbReference type="SAM" id="MobiDB-lite"/>
    </source>
</evidence>
<reference evidence="3 4" key="1">
    <citation type="submission" date="2021-06" db="EMBL/GenBank/DDBJ databases">
        <title>Genome-based taxonomic framework of Microbacterium strains isolated from marine environment, the description of four new species and reclassification of four preexisting species.</title>
        <authorList>
            <person name="Lee S.D."/>
            <person name="Kim S.-M."/>
            <person name="Byeon Y.-S."/>
            <person name="Yang H.L."/>
            <person name="Kim I.S."/>
        </authorList>
    </citation>
    <scope>NUCLEOTIDE SEQUENCE [LARGE SCALE GENOMIC DNA]</scope>
    <source>
        <strain evidence="3 4">SSW1-36</strain>
    </source>
</reference>
<feature type="compositionally biased region" description="Polar residues" evidence="1">
    <location>
        <begin position="459"/>
        <end position="469"/>
    </location>
</feature>
<keyword evidence="3" id="KW-0540">Nuclease</keyword>
<feature type="region of interest" description="Disordered" evidence="1">
    <location>
        <begin position="290"/>
        <end position="313"/>
    </location>
</feature>
<dbReference type="GO" id="GO:0004519">
    <property type="term" value="F:endonuclease activity"/>
    <property type="evidence" value="ECO:0007669"/>
    <property type="project" value="UniProtKB-KW"/>
</dbReference>
<feature type="region of interest" description="Disordered" evidence="1">
    <location>
        <begin position="216"/>
        <end position="243"/>
    </location>
</feature>
<dbReference type="InterPro" id="IPR003615">
    <property type="entry name" value="HNH_nuc"/>
</dbReference>
<dbReference type="CDD" id="cd00085">
    <property type="entry name" value="HNHc"/>
    <property type="match status" value="1"/>
</dbReference>
<evidence type="ECO:0000259" key="2">
    <source>
        <dbReference type="Pfam" id="PF02720"/>
    </source>
</evidence>
<dbReference type="InterPro" id="IPR003870">
    <property type="entry name" value="DUF222"/>
</dbReference>
<organism evidence="3 4">
    <name type="scientific">Microbacterium galbinum</name>
    <dbReference type="NCBI Taxonomy" id="2851646"/>
    <lineage>
        <taxon>Bacteria</taxon>
        <taxon>Bacillati</taxon>
        <taxon>Actinomycetota</taxon>
        <taxon>Actinomycetes</taxon>
        <taxon>Micrococcales</taxon>
        <taxon>Microbacteriaceae</taxon>
        <taxon>Microbacterium</taxon>
    </lineage>
</organism>
<keyword evidence="4" id="KW-1185">Reference proteome</keyword>
<gene>
    <name evidence="3" type="ORF">KV396_01290</name>
</gene>
<accession>A0ABY4IKP7</accession>
<dbReference type="RefSeq" id="WP_247956590.1">
    <property type="nucleotide sequence ID" value="NZ_CP078077.1"/>
</dbReference>
<name>A0ABY4IKP7_9MICO</name>
<protein>
    <submittedName>
        <fullName evidence="3">HNH endonuclease</fullName>
    </submittedName>
</protein>
<feature type="domain" description="DUF222" evidence="2">
    <location>
        <begin position="28"/>
        <end position="362"/>
    </location>
</feature>
<keyword evidence="3" id="KW-0378">Hydrolase</keyword>
<feature type="region of interest" description="Disordered" evidence="1">
    <location>
        <begin position="450"/>
        <end position="469"/>
    </location>
</feature>
<dbReference type="Gene3D" id="1.10.30.50">
    <property type="match status" value="1"/>
</dbReference>
<evidence type="ECO:0000313" key="4">
    <source>
        <dbReference type="Proteomes" id="UP000831963"/>
    </source>
</evidence>
<dbReference type="EMBL" id="CP078077">
    <property type="protein sequence ID" value="UPL13194.1"/>
    <property type="molecule type" value="Genomic_DNA"/>
</dbReference>
<proteinExistence type="predicted"/>